<evidence type="ECO:0000256" key="9">
    <source>
        <dbReference type="SAM" id="MobiDB-lite"/>
    </source>
</evidence>
<keyword evidence="5 7" id="KW-0371">Homeobox</keyword>
<protein>
    <submittedName>
        <fullName evidence="12">Homeobox protein Hox-C4a-like</fullName>
    </submittedName>
</protein>
<keyword evidence="6 7" id="KW-0539">Nucleus</keyword>
<keyword evidence="11" id="KW-1185">Reference proteome</keyword>
<dbReference type="Gene3D" id="1.10.10.60">
    <property type="entry name" value="Homeodomain-like"/>
    <property type="match status" value="1"/>
</dbReference>
<dbReference type="PANTHER" id="PTHR24339:SF28">
    <property type="entry name" value="E5-RELATED"/>
    <property type="match status" value="1"/>
</dbReference>
<dbReference type="InterPro" id="IPR001356">
    <property type="entry name" value="HD"/>
</dbReference>
<dbReference type="InterPro" id="IPR017970">
    <property type="entry name" value="Homeobox_CS"/>
</dbReference>
<name>A0A9J7F4F7_CRIGR</name>
<dbReference type="GO" id="GO:0005634">
    <property type="term" value="C:nucleus"/>
    <property type="evidence" value="ECO:0007669"/>
    <property type="project" value="UniProtKB-SubCell"/>
</dbReference>
<dbReference type="OrthoDB" id="9614843at2759"/>
<evidence type="ECO:0000259" key="10">
    <source>
        <dbReference type="PROSITE" id="PS50071"/>
    </source>
</evidence>
<evidence type="ECO:0000256" key="4">
    <source>
        <dbReference type="ARBA" id="ARBA00023125"/>
    </source>
</evidence>
<evidence type="ECO:0000256" key="2">
    <source>
        <dbReference type="ARBA" id="ARBA00007397"/>
    </source>
</evidence>
<dbReference type="Pfam" id="PF00046">
    <property type="entry name" value="Homeodomain"/>
    <property type="match status" value="1"/>
</dbReference>
<dbReference type="InterPro" id="IPR009057">
    <property type="entry name" value="Homeodomain-like_sf"/>
</dbReference>
<evidence type="ECO:0000256" key="1">
    <source>
        <dbReference type="ARBA" id="ARBA00004123"/>
    </source>
</evidence>
<reference evidence="11" key="1">
    <citation type="journal article" date="2018" name="Biotechnol. Bioeng.">
        <title>A reference genome of the Chinese hamster based on a hybrid assembly strategy.</title>
        <authorList>
            <person name="Rupp O."/>
            <person name="MacDonald M.L."/>
            <person name="Li S."/>
            <person name="Dhiman H."/>
            <person name="Polson S."/>
            <person name="Griep S."/>
            <person name="Heffner K."/>
            <person name="Hernandez I."/>
            <person name="Brinkrolf K."/>
            <person name="Jadhav V."/>
            <person name="Samoudi M."/>
            <person name="Hao H."/>
            <person name="Kingham B."/>
            <person name="Goesmann A."/>
            <person name="Betenbaugh M.J."/>
            <person name="Lewis N.E."/>
            <person name="Borth N."/>
            <person name="Lee K.H."/>
        </authorList>
    </citation>
    <scope>NUCLEOTIDE SEQUENCE [LARGE SCALE GENOMIC DNA]</scope>
    <source>
        <strain evidence="11">17A/GY</strain>
    </source>
</reference>
<feature type="compositionally biased region" description="Polar residues" evidence="9">
    <location>
        <begin position="177"/>
        <end position="200"/>
    </location>
</feature>
<evidence type="ECO:0000313" key="11">
    <source>
        <dbReference type="Proteomes" id="UP001108280"/>
    </source>
</evidence>
<feature type="compositionally biased region" description="Basic and acidic residues" evidence="9">
    <location>
        <begin position="97"/>
        <end position="117"/>
    </location>
</feature>
<dbReference type="GeneID" id="113832825"/>
<dbReference type="InterPro" id="IPR050877">
    <property type="entry name" value="EMX-VAX-Noto_Homeobox_TFs"/>
</dbReference>
<evidence type="ECO:0000256" key="8">
    <source>
        <dbReference type="RuleBase" id="RU000682"/>
    </source>
</evidence>
<dbReference type="SMART" id="SM00389">
    <property type="entry name" value="HOX"/>
    <property type="match status" value="1"/>
</dbReference>
<reference evidence="11" key="2">
    <citation type="journal article" date="2020" name="Biotechnol. Bioeng.">
        <title>Chromosome-scale scaffolds for the Chinese hamster reference genome assembly to facilitate the study of the CHO epigenome.</title>
        <authorList>
            <person name="Hilliard W."/>
            <person name="MacDonald M."/>
            <person name="Lee K.H."/>
        </authorList>
    </citation>
    <scope>NUCLEOTIDE SEQUENCE [LARGE SCALE GENOMIC DNA]</scope>
    <source>
        <strain evidence="11">17A/GY</strain>
    </source>
</reference>
<comment type="similarity">
    <text evidence="2">Belongs to the EMX homeobox family.</text>
</comment>
<evidence type="ECO:0000256" key="7">
    <source>
        <dbReference type="PROSITE-ProRule" id="PRU00108"/>
    </source>
</evidence>
<dbReference type="PROSITE" id="PS00027">
    <property type="entry name" value="HOMEOBOX_1"/>
    <property type="match status" value="1"/>
</dbReference>
<sequence>MQSSIQRHQIPTIHHNLQMSQSPRVVEAISTQSNFPWNPDPERYLDPQVSPAPSMQTNLCQYPSALMFPALPPQGAHPISPSPLLSSCSSGSCSVRDSPESLESKDTYGDNPPESKKKIQISYSKEQKLLLEKYFQKCMHPSQDEHMKFAEMIGVTEQQIQVWFKNQRVKYKKKYSHNVQQGVPETSGNSTADSGSTSSHAHLPVLASTNGEAMCPDSASRPDLPKGNEAPSDPGLTRDAALLMAPRDQEPEHAKASNPSLEECYQQIIEDFFDAIDDWLKFNYNMSPHKPCDI</sequence>
<accession>A0A9J7F4F7</accession>
<feature type="region of interest" description="Disordered" evidence="9">
    <location>
        <begin position="88"/>
        <end position="118"/>
    </location>
</feature>
<feature type="DNA-binding region" description="Homeobox" evidence="7">
    <location>
        <begin position="116"/>
        <end position="175"/>
    </location>
</feature>
<keyword evidence="4 7" id="KW-0238">DNA-binding</keyword>
<dbReference type="KEGG" id="cge:113832825"/>
<dbReference type="GO" id="GO:0000978">
    <property type="term" value="F:RNA polymerase II cis-regulatory region sequence-specific DNA binding"/>
    <property type="evidence" value="ECO:0007669"/>
    <property type="project" value="TreeGrafter"/>
</dbReference>
<organism evidence="11 12">
    <name type="scientific">Cricetulus griseus</name>
    <name type="common">Chinese hamster</name>
    <name type="synonym">Cricetulus barabensis griseus</name>
    <dbReference type="NCBI Taxonomy" id="10029"/>
    <lineage>
        <taxon>Eukaryota</taxon>
        <taxon>Metazoa</taxon>
        <taxon>Chordata</taxon>
        <taxon>Craniata</taxon>
        <taxon>Vertebrata</taxon>
        <taxon>Euteleostomi</taxon>
        <taxon>Mammalia</taxon>
        <taxon>Eutheria</taxon>
        <taxon>Euarchontoglires</taxon>
        <taxon>Glires</taxon>
        <taxon>Rodentia</taxon>
        <taxon>Myomorpha</taxon>
        <taxon>Muroidea</taxon>
        <taxon>Cricetidae</taxon>
        <taxon>Cricetinae</taxon>
        <taxon>Cricetulus</taxon>
    </lineage>
</organism>
<feature type="region of interest" description="Disordered" evidence="9">
    <location>
        <begin position="175"/>
        <end position="236"/>
    </location>
</feature>
<gene>
    <name evidence="12" type="primary">LOC113832825</name>
</gene>
<dbReference type="GO" id="GO:0000981">
    <property type="term" value="F:DNA-binding transcription factor activity, RNA polymerase II-specific"/>
    <property type="evidence" value="ECO:0007669"/>
    <property type="project" value="InterPro"/>
</dbReference>
<evidence type="ECO:0000256" key="6">
    <source>
        <dbReference type="ARBA" id="ARBA00023242"/>
    </source>
</evidence>
<comment type="subcellular location">
    <subcellularLocation>
        <location evidence="1 7 8">Nucleus</location>
    </subcellularLocation>
</comment>
<feature type="domain" description="Homeobox" evidence="10">
    <location>
        <begin position="114"/>
        <end position="174"/>
    </location>
</feature>
<dbReference type="Proteomes" id="UP001108280">
    <property type="component" value="Chromosome 1"/>
</dbReference>
<dbReference type="PANTHER" id="PTHR24339">
    <property type="entry name" value="HOMEOBOX PROTEIN EMX-RELATED"/>
    <property type="match status" value="1"/>
</dbReference>
<dbReference type="SUPFAM" id="SSF46689">
    <property type="entry name" value="Homeodomain-like"/>
    <property type="match status" value="1"/>
</dbReference>
<reference evidence="12" key="3">
    <citation type="submission" date="2025-08" db="UniProtKB">
        <authorList>
            <consortium name="RefSeq"/>
        </authorList>
    </citation>
    <scope>IDENTIFICATION</scope>
    <source>
        <strain evidence="12">17A/GY</strain>
        <tissue evidence="12">Liver</tissue>
    </source>
</reference>
<evidence type="ECO:0000313" key="12">
    <source>
        <dbReference type="RefSeq" id="XP_027247103.1"/>
    </source>
</evidence>
<dbReference type="CDD" id="cd00086">
    <property type="entry name" value="homeodomain"/>
    <property type="match status" value="1"/>
</dbReference>
<dbReference type="RefSeq" id="XP_027247103.1">
    <property type="nucleotide sequence ID" value="XM_027391302.1"/>
</dbReference>
<evidence type="ECO:0000256" key="5">
    <source>
        <dbReference type="ARBA" id="ARBA00023155"/>
    </source>
</evidence>
<proteinExistence type="inferred from homology"/>
<dbReference type="AlphaFoldDB" id="A0A9J7F4F7"/>
<evidence type="ECO:0000256" key="3">
    <source>
        <dbReference type="ARBA" id="ARBA00022473"/>
    </source>
</evidence>
<dbReference type="PROSITE" id="PS50071">
    <property type="entry name" value="HOMEOBOX_2"/>
    <property type="match status" value="1"/>
</dbReference>
<keyword evidence="3" id="KW-0217">Developmental protein</keyword>